<dbReference type="Pfam" id="PF19300">
    <property type="entry name" value="BPD_transp_1_N"/>
    <property type="match status" value="1"/>
</dbReference>
<accession>A0ABT9NK46</accession>
<keyword evidence="3" id="KW-1003">Cell membrane</keyword>
<dbReference type="InterPro" id="IPR045621">
    <property type="entry name" value="BPD_transp_1_N"/>
</dbReference>
<sequence length="298" mass="31285">MISMLIFALMDLSPGDAAERLAGESATPAQIEAVRAELGLDGSLPTRYLDWVGGVLRGDFGTSLGTNQQVTDMLVTRLPVTLSLLAVSMVVAIGVGLLAGLLAALNPGRWPDRLVTLLSSVLLAAPPFWIGLLLVLVFALNMGVLPAVGYVRFSEDPGEWLRHLLLPAIAMAGIPAAEMARQLRGSLLDVMATDYMLATRAKGLGAFSVIGKHGLRNASIPVVTVLGVRISQAVGSTVVVEQVFNIHGIGSLAVRSVLQGDIPVLLGITLLTTVMVVVVNLLVDLSYPILSPKMRAAA</sequence>
<evidence type="ECO:0000256" key="5">
    <source>
        <dbReference type="ARBA" id="ARBA00022989"/>
    </source>
</evidence>
<dbReference type="Proteomes" id="UP001240447">
    <property type="component" value="Unassembled WGS sequence"/>
</dbReference>
<dbReference type="InterPro" id="IPR035906">
    <property type="entry name" value="MetI-like_sf"/>
</dbReference>
<keyword evidence="6 7" id="KW-0472">Membrane</keyword>
<proteinExistence type="inferred from homology"/>
<feature type="transmembrane region" description="Helical" evidence="7">
    <location>
        <begin position="160"/>
        <end position="177"/>
    </location>
</feature>
<evidence type="ECO:0000313" key="10">
    <source>
        <dbReference type="Proteomes" id="UP001240447"/>
    </source>
</evidence>
<comment type="similarity">
    <text evidence="7">Belongs to the binding-protein-dependent transport system permease family.</text>
</comment>
<keyword evidence="2 7" id="KW-0813">Transport</keyword>
<dbReference type="PANTHER" id="PTHR43163:SF3">
    <property type="entry name" value="PEPTIDE ABC TRANSPORTER PERMEASE PROTEIN"/>
    <property type="match status" value="1"/>
</dbReference>
<dbReference type="EMBL" id="JAUSQM010000001">
    <property type="protein sequence ID" value="MDP9820778.1"/>
    <property type="molecule type" value="Genomic_DNA"/>
</dbReference>
<keyword evidence="5 7" id="KW-1133">Transmembrane helix</keyword>
<evidence type="ECO:0000256" key="4">
    <source>
        <dbReference type="ARBA" id="ARBA00022692"/>
    </source>
</evidence>
<dbReference type="PROSITE" id="PS50928">
    <property type="entry name" value="ABC_TM1"/>
    <property type="match status" value="1"/>
</dbReference>
<evidence type="ECO:0000256" key="1">
    <source>
        <dbReference type="ARBA" id="ARBA00004651"/>
    </source>
</evidence>
<evidence type="ECO:0000256" key="6">
    <source>
        <dbReference type="ARBA" id="ARBA00023136"/>
    </source>
</evidence>
<evidence type="ECO:0000313" key="9">
    <source>
        <dbReference type="EMBL" id="MDP9820778.1"/>
    </source>
</evidence>
<comment type="caution">
    <text evidence="9">The sequence shown here is derived from an EMBL/GenBank/DDBJ whole genome shotgun (WGS) entry which is preliminary data.</text>
</comment>
<feature type="transmembrane region" description="Helical" evidence="7">
    <location>
        <begin position="264"/>
        <end position="283"/>
    </location>
</feature>
<evidence type="ECO:0000256" key="3">
    <source>
        <dbReference type="ARBA" id="ARBA00022475"/>
    </source>
</evidence>
<keyword evidence="4 7" id="KW-0812">Transmembrane</keyword>
<dbReference type="InterPro" id="IPR000515">
    <property type="entry name" value="MetI-like"/>
</dbReference>
<feature type="domain" description="ABC transmembrane type-1" evidence="8">
    <location>
        <begin position="78"/>
        <end position="283"/>
    </location>
</feature>
<name>A0ABT9NK46_9ACTN</name>
<evidence type="ECO:0000256" key="7">
    <source>
        <dbReference type="RuleBase" id="RU363032"/>
    </source>
</evidence>
<protein>
    <submittedName>
        <fullName evidence="9">Peptide/nickel transport system permease protein</fullName>
    </submittedName>
</protein>
<feature type="transmembrane region" description="Helical" evidence="7">
    <location>
        <begin position="117"/>
        <end position="140"/>
    </location>
</feature>
<keyword evidence="10" id="KW-1185">Reference proteome</keyword>
<dbReference type="SUPFAM" id="SSF161098">
    <property type="entry name" value="MetI-like"/>
    <property type="match status" value="1"/>
</dbReference>
<evidence type="ECO:0000259" key="8">
    <source>
        <dbReference type="PROSITE" id="PS50928"/>
    </source>
</evidence>
<organism evidence="9 10">
    <name type="scientific">Nocardioides massiliensis</name>
    <dbReference type="NCBI Taxonomy" id="1325935"/>
    <lineage>
        <taxon>Bacteria</taxon>
        <taxon>Bacillati</taxon>
        <taxon>Actinomycetota</taxon>
        <taxon>Actinomycetes</taxon>
        <taxon>Propionibacteriales</taxon>
        <taxon>Nocardioidaceae</taxon>
        <taxon>Nocardioides</taxon>
    </lineage>
</organism>
<reference evidence="9 10" key="1">
    <citation type="submission" date="2023-07" db="EMBL/GenBank/DDBJ databases">
        <title>Sequencing the genomes of 1000 actinobacteria strains.</title>
        <authorList>
            <person name="Klenk H.-P."/>
        </authorList>
    </citation>
    <scope>NUCLEOTIDE SEQUENCE [LARGE SCALE GENOMIC DNA]</scope>
    <source>
        <strain evidence="9 10">GD13</strain>
    </source>
</reference>
<evidence type="ECO:0000256" key="2">
    <source>
        <dbReference type="ARBA" id="ARBA00022448"/>
    </source>
</evidence>
<feature type="transmembrane region" description="Helical" evidence="7">
    <location>
        <begin position="82"/>
        <end position="105"/>
    </location>
</feature>
<gene>
    <name evidence="9" type="ORF">J2S59_000587</name>
</gene>
<dbReference type="PANTHER" id="PTHR43163">
    <property type="entry name" value="DIPEPTIDE TRANSPORT SYSTEM PERMEASE PROTEIN DPPB-RELATED"/>
    <property type="match status" value="1"/>
</dbReference>
<dbReference type="Gene3D" id="1.10.3720.10">
    <property type="entry name" value="MetI-like"/>
    <property type="match status" value="1"/>
</dbReference>
<comment type="subcellular location">
    <subcellularLocation>
        <location evidence="1 7">Cell membrane</location>
        <topology evidence="1 7">Multi-pass membrane protein</topology>
    </subcellularLocation>
</comment>
<dbReference type="Pfam" id="PF00528">
    <property type="entry name" value="BPD_transp_1"/>
    <property type="match status" value="1"/>
</dbReference>